<keyword evidence="2" id="KW-0812">Transmembrane</keyword>
<evidence type="ECO:0000256" key="4">
    <source>
        <dbReference type="ARBA" id="ARBA00023136"/>
    </source>
</evidence>
<dbReference type="InterPro" id="IPR036259">
    <property type="entry name" value="MFS_trans_sf"/>
</dbReference>
<keyword evidence="7" id="KW-1185">Reference proteome</keyword>
<dbReference type="Pfam" id="PF07690">
    <property type="entry name" value="MFS_1"/>
    <property type="match status" value="1"/>
</dbReference>
<sequence length="482" mass="49507">MDFGAYGRLLRDPRIRNLLAVGFIARFPHTAAGVVLTLHVAVTLGLGYGQAGLAAAAMTLGIACGSPWRGRAIDAKGLRRALLPSVVVEALVWPLVPWLPFGWMLLAVFVAGLFAVPIFSVVRQGLGVLTRGPERQTAFALDSIITETIFMMGPALGAVVAATWSSALGLTIIGLSGALGGVLLMWFDPPTRSSQLAPDDPAAQDPYTAEQDREQAVAQSVHAAPMHLDTAAPDLATGAMPVVTDALPIVTGALPVIAADGSGVAGASRAPGDAGDLPSVDGRLTRGERWRLWRTRHFGWVTREALGVLLVSFAAGIGLVGAEVTMVAELERAGQAASVGLVYAFWCGASAIGGLFYGAWGRQLPPALLMGLFAVALLPMAFVDGLWPLALASIPSGLLTAPALAAASSRLSLLVAEERRGEAMGYYGSAMTAGAALGAPTVGLVIDAVSPAAGYVYAAAVGGVLVAVAGALTALRTRRAPR</sequence>
<protein>
    <submittedName>
        <fullName evidence="6">MFS family permease</fullName>
    </submittedName>
</protein>
<dbReference type="AlphaFoldDB" id="A0A4Y8X4V8"/>
<dbReference type="Proteomes" id="UP000560081">
    <property type="component" value="Unassembled WGS sequence"/>
</dbReference>
<evidence type="ECO:0000256" key="2">
    <source>
        <dbReference type="ARBA" id="ARBA00022692"/>
    </source>
</evidence>
<keyword evidence="3" id="KW-1133">Transmembrane helix</keyword>
<dbReference type="GO" id="GO:0022857">
    <property type="term" value="F:transmembrane transporter activity"/>
    <property type="evidence" value="ECO:0007669"/>
    <property type="project" value="InterPro"/>
</dbReference>
<dbReference type="Gene3D" id="1.20.1250.20">
    <property type="entry name" value="MFS general substrate transporter like domains"/>
    <property type="match status" value="1"/>
</dbReference>
<dbReference type="EMBL" id="JACHMC010000001">
    <property type="protein sequence ID" value="MBB4883099.1"/>
    <property type="molecule type" value="Genomic_DNA"/>
</dbReference>
<dbReference type="PANTHER" id="PTHR23542">
    <property type="match status" value="1"/>
</dbReference>
<dbReference type="RefSeq" id="WP_135028339.1">
    <property type="nucleotide sequence ID" value="NZ_BMLA01000001.1"/>
</dbReference>
<organism evidence="6 7">
    <name type="scientific">Micrococcus flavus</name>
    <dbReference type="NCBI Taxonomy" id="384602"/>
    <lineage>
        <taxon>Bacteria</taxon>
        <taxon>Bacillati</taxon>
        <taxon>Actinomycetota</taxon>
        <taxon>Actinomycetes</taxon>
        <taxon>Micrococcales</taxon>
        <taxon>Micrococcaceae</taxon>
        <taxon>Micrococcus</taxon>
    </lineage>
</organism>
<evidence type="ECO:0000313" key="7">
    <source>
        <dbReference type="Proteomes" id="UP000560081"/>
    </source>
</evidence>
<dbReference type="PROSITE" id="PS50850">
    <property type="entry name" value="MFS"/>
    <property type="match status" value="1"/>
</dbReference>
<gene>
    <name evidence="6" type="ORF">BJ976_001450</name>
</gene>
<evidence type="ECO:0000256" key="3">
    <source>
        <dbReference type="ARBA" id="ARBA00022989"/>
    </source>
</evidence>
<evidence type="ECO:0000256" key="1">
    <source>
        <dbReference type="ARBA" id="ARBA00004651"/>
    </source>
</evidence>
<dbReference type="InterPro" id="IPR020846">
    <property type="entry name" value="MFS_dom"/>
</dbReference>
<proteinExistence type="predicted"/>
<name>A0A4Y8X4V8_9MICC</name>
<dbReference type="OrthoDB" id="4229605at2"/>
<dbReference type="GO" id="GO:0005886">
    <property type="term" value="C:plasma membrane"/>
    <property type="evidence" value="ECO:0007669"/>
    <property type="project" value="UniProtKB-SubCell"/>
</dbReference>
<comment type="caution">
    <text evidence="6">The sequence shown here is derived from an EMBL/GenBank/DDBJ whole genome shotgun (WGS) entry which is preliminary data.</text>
</comment>
<keyword evidence="4" id="KW-0472">Membrane</keyword>
<accession>A0A4Y8X4V8</accession>
<evidence type="ECO:0000313" key="6">
    <source>
        <dbReference type="EMBL" id="MBB4883099.1"/>
    </source>
</evidence>
<dbReference type="SUPFAM" id="SSF103473">
    <property type="entry name" value="MFS general substrate transporter"/>
    <property type="match status" value="1"/>
</dbReference>
<reference evidence="6 7" key="1">
    <citation type="submission" date="2020-08" db="EMBL/GenBank/DDBJ databases">
        <title>Sequencing the genomes of 1000 actinobacteria strains.</title>
        <authorList>
            <person name="Klenk H.-P."/>
        </authorList>
    </citation>
    <scope>NUCLEOTIDE SEQUENCE [LARGE SCALE GENOMIC DNA]</scope>
    <source>
        <strain evidence="6 7">DSM 19079</strain>
    </source>
</reference>
<comment type="subcellular location">
    <subcellularLocation>
        <location evidence="1">Cell membrane</location>
        <topology evidence="1">Multi-pass membrane protein</topology>
    </subcellularLocation>
</comment>
<dbReference type="PANTHER" id="PTHR23542:SF1">
    <property type="entry name" value="MAJOR FACILITATOR SUPERFAMILY (MFS) PROFILE DOMAIN-CONTAINING PROTEIN"/>
    <property type="match status" value="1"/>
</dbReference>
<evidence type="ECO:0000259" key="5">
    <source>
        <dbReference type="PROSITE" id="PS50850"/>
    </source>
</evidence>
<dbReference type="InterPro" id="IPR011701">
    <property type="entry name" value="MFS"/>
</dbReference>
<feature type="domain" description="Major facilitator superfamily (MFS) profile" evidence="5">
    <location>
        <begin position="300"/>
        <end position="482"/>
    </location>
</feature>